<gene>
    <name evidence="2" type="ORF">FNJ47_10285</name>
</gene>
<dbReference type="PANTHER" id="PTHR12526">
    <property type="entry name" value="GLYCOSYLTRANSFERASE"/>
    <property type="match status" value="1"/>
</dbReference>
<accession>A0A6P1BEZ8</accession>
<evidence type="ECO:0000256" key="1">
    <source>
        <dbReference type="SAM" id="Phobius"/>
    </source>
</evidence>
<dbReference type="PANTHER" id="PTHR12526:SF625">
    <property type="entry name" value="PHOSPHATIDYLINOSITOL GLYCAN-CLASS A"/>
    <property type="match status" value="1"/>
</dbReference>
<dbReference type="AlphaFoldDB" id="A0A6P1BEZ8"/>
<dbReference type="Proteomes" id="UP000468531">
    <property type="component" value="Unassembled WGS sequence"/>
</dbReference>
<evidence type="ECO:0008006" key="4">
    <source>
        <dbReference type="Google" id="ProtNLM"/>
    </source>
</evidence>
<feature type="transmembrane region" description="Helical" evidence="1">
    <location>
        <begin position="406"/>
        <end position="428"/>
    </location>
</feature>
<evidence type="ECO:0000313" key="3">
    <source>
        <dbReference type="Proteomes" id="UP000468531"/>
    </source>
</evidence>
<dbReference type="Gene3D" id="3.40.50.2000">
    <property type="entry name" value="Glycogen Phosphorylase B"/>
    <property type="match status" value="2"/>
</dbReference>
<keyword evidence="1" id="KW-1133">Transmembrane helix</keyword>
<name>A0A6P1BEZ8_9BRAD</name>
<comment type="caution">
    <text evidence="2">The sequence shown here is derived from an EMBL/GenBank/DDBJ whole genome shotgun (WGS) entry which is preliminary data.</text>
</comment>
<keyword evidence="1" id="KW-0472">Membrane</keyword>
<dbReference type="SUPFAM" id="SSF53756">
    <property type="entry name" value="UDP-Glycosyltransferase/glycogen phosphorylase"/>
    <property type="match status" value="2"/>
</dbReference>
<protein>
    <recommendedName>
        <fullName evidence="4">Glycosyltransferase</fullName>
    </recommendedName>
</protein>
<proteinExistence type="predicted"/>
<organism evidence="2 3">
    <name type="scientific">Bradyrhizobium uaiense</name>
    <dbReference type="NCBI Taxonomy" id="2594946"/>
    <lineage>
        <taxon>Bacteria</taxon>
        <taxon>Pseudomonadati</taxon>
        <taxon>Pseudomonadota</taxon>
        <taxon>Alphaproteobacteria</taxon>
        <taxon>Hyphomicrobiales</taxon>
        <taxon>Nitrobacteraceae</taxon>
        <taxon>Bradyrhizobium</taxon>
    </lineage>
</organism>
<keyword evidence="3" id="KW-1185">Reference proteome</keyword>
<keyword evidence="1" id="KW-0812">Transmembrane</keyword>
<dbReference type="RefSeq" id="WP_163152949.1">
    <property type="nucleotide sequence ID" value="NZ_VKHP01000029.1"/>
</dbReference>
<dbReference type="GO" id="GO:0016757">
    <property type="term" value="F:glycosyltransferase activity"/>
    <property type="evidence" value="ECO:0007669"/>
    <property type="project" value="TreeGrafter"/>
</dbReference>
<sequence>MARDRKPRVYHAPFDVGGNAYYLSRAERGRGFISKTFVYFRQWFGYPIDRDLKVGAGGNPFLSIRWWFGLAEILFRADVVHFNFGTSLLSDLNRKWIMADLPLLNAVGISTFVTFQGCDSRISDFAIENFQVNACANCRSRLLCESSYNDYKREMINAALAWMDGVYAVNPDLLHNIPGAQFLPYSNCDTRTWVPPLDDEPDSGARLRVLHAPTWREIKGSDFVIAAIKELEAEGENVELVLVENVPHAEVRRVYETADLLVDQVLVGWYGGLAVELMALGKPVIAFLRERDLELIPVEMRDDLPVISATPETLKETLRGLIRDRAGLRLHGKRSRAFVEKWHAPDKVAEFTTTAYLKAIAARGGPVRVGARLGRLARFFGFYARFGLRTCASIWRGRLYSWVWRAGPAITAAFAILAAPFIWLAALWRLHVAARPASLWGTTPILTLPLLAEADRQMGFHSKTLAYTAYYITSKFDYVLKPQIEWLAKRFPFLIPVFRRLVFAWALIRFDVFHFFYDEGILERDGRFGVSNSELKWLRRFGKRIYLYAYGADIRTRKETEALGKFNCCTHCDRPGINCLCDSDAGAKNMEKFSKYATQLVSMGDMMAYTPGARRLWYWPIDLDKLSYVGTSVEVGGRPLRIFHAPNHGWAKGSQYLIAAVDKLRAEGVAIELDMVSGVPNDVVVSRMADCDVVVDQLLIGWHGYTALESMARGKPVICYIRDRAELVDAESCPIISANPDTIERVLRELVERPRVELADLGRRSRGYVERNYSISAVAARLGELYVDTAKFPRRVEAAISRRTSCLLPAEEVPAAGQLA</sequence>
<dbReference type="EMBL" id="VKHP01000029">
    <property type="protein sequence ID" value="NEU96210.1"/>
    <property type="molecule type" value="Genomic_DNA"/>
</dbReference>
<reference evidence="2 3" key="1">
    <citation type="journal article" date="2020" name="Arch. Microbiol.">
        <title>Bradyrhizobium uaiense sp. nov., a new highly efficient cowpea symbiont.</title>
        <authorList>
            <person name="Cabral Michel D."/>
            <person name="Azarias Guimaraes A."/>
            <person name="Martins da Costa E."/>
            <person name="Soares de Carvalho T."/>
            <person name="Balsanelli E."/>
            <person name="Willems A."/>
            <person name="Maltempi de Souza E."/>
            <person name="de Souza Moreira F.M."/>
        </authorList>
    </citation>
    <scope>NUCLEOTIDE SEQUENCE [LARGE SCALE GENOMIC DNA]</scope>
    <source>
        <strain evidence="2 3">UFLA 03-164</strain>
    </source>
</reference>
<evidence type="ECO:0000313" key="2">
    <source>
        <dbReference type="EMBL" id="NEU96210.1"/>
    </source>
</evidence>